<organism evidence="1 2">
    <name type="scientific">Leptospira interrogans serovar Copenhageni str. LT2050</name>
    <dbReference type="NCBI Taxonomy" id="1001598"/>
    <lineage>
        <taxon>Bacteria</taxon>
        <taxon>Pseudomonadati</taxon>
        <taxon>Spirochaetota</taxon>
        <taxon>Spirochaetia</taxon>
        <taxon>Leptospirales</taxon>
        <taxon>Leptospiraceae</taxon>
        <taxon>Leptospira</taxon>
    </lineage>
</organism>
<name>M3IDR2_LEPIT</name>
<reference evidence="1 2" key="1">
    <citation type="submission" date="2013-02" db="EMBL/GenBank/DDBJ databases">
        <authorList>
            <person name="Harkins D.M."/>
            <person name="Durkin A.S."/>
            <person name="Brinkac L.M."/>
            <person name="Haft D.H."/>
            <person name="Selengut J.D."/>
            <person name="Sanka R."/>
            <person name="DePew J."/>
            <person name="Purushe J."/>
            <person name="Tulsiani S.M."/>
            <person name="Graham G.C."/>
            <person name="Burns M.-A."/>
            <person name="Dohnt M.F."/>
            <person name="Smythe L.D."/>
            <person name="McKay D.B."/>
            <person name="Craig S.B."/>
            <person name="Vinetz J.M."/>
            <person name="Sutton G.G."/>
            <person name="Nierman W.C."/>
            <person name="Fouts D.E."/>
        </authorList>
    </citation>
    <scope>NUCLEOTIDE SEQUENCE [LARGE SCALE GENOMIC DNA]</scope>
    <source>
        <strain evidence="1 2">LT2050</strain>
    </source>
</reference>
<proteinExistence type="predicted"/>
<feature type="non-terminal residue" evidence="1">
    <location>
        <position position="32"/>
    </location>
</feature>
<accession>M3IDR2</accession>
<evidence type="ECO:0000313" key="1">
    <source>
        <dbReference type="EMBL" id="EMG19458.1"/>
    </source>
</evidence>
<comment type="caution">
    <text evidence="1">The sequence shown here is derived from an EMBL/GenBank/DDBJ whole genome shotgun (WGS) entry which is preliminary data.</text>
</comment>
<evidence type="ECO:0000313" key="2">
    <source>
        <dbReference type="Proteomes" id="UP000011778"/>
    </source>
</evidence>
<dbReference type="EMBL" id="AFMD02000511">
    <property type="protein sequence ID" value="EMG19458.1"/>
    <property type="molecule type" value="Genomic_DNA"/>
</dbReference>
<dbReference type="Proteomes" id="UP000011778">
    <property type="component" value="Unassembled WGS sequence"/>
</dbReference>
<gene>
    <name evidence="1" type="ORF">LEP1GSC150_2739</name>
</gene>
<protein>
    <submittedName>
        <fullName evidence="1">Uncharacterized protein</fullName>
    </submittedName>
</protein>
<dbReference type="AlphaFoldDB" id="M3IDR2"/>
<sequence length="32" mass="3782">MKSFNNSNKQIKTKTSIGSIFLEFLNQYPKQF</sequence>